<evidence type="ECO:0000259" key="2">
    <source>
        <dbReference type="Pfam" id="PF07811"/>
    </source>
</evidence>
<organism evidence="3 4">
    <name type="scientific">Dyella caseinilytica</name>
    <dbReference type="NCBI Taxonomy" id="1849581"/>
    <lineage>
        <taxon>Bacteria</taxon>
        <taxon>Pseudomonadati</taxon>
        <taxon>Pseudomonadota</taxon>
        <taxon>Gammaproteobacteria</taxon>
        <taxon>Lysobacterales</taxon>
        <taxon>Rhodanobacteraceae</taxon>
        <taxon>Dyella</taxon>
    </lineage>
</organism>
<reference evidence="3 4" key="1">
    <citation type="submission" date="2020-10" db="EMBL/GenBank/DDBJ databases">
        <title>Phylogeny of dyella-like bacteria.</title>
        <authorList>
            <person name="Fu J."/>
        </authorList>
    </citation>
    <scope>NUCLEOTIDE SEQUENCE [LARGE SCALE GENOMIC DNA]</scope>
    <source>
        <strain evidence="3 4">DHOB09</strain>
    </source>
</reference>
<dbReference type="Proteomes" id="UP000663181">
    <property type="component" value="Chromosome"/>
</dbReference>
<dbReference type="InterPro" id="IPR012495">
    <property type="entry name" value="TadE-like_dom"/>
</dbReference>
<name>A0ABX7GWK2_9GAMM</name>
<proteinExistence type="predicted"/>
<keyword evidence="1" id="KW-0812">Transmembrane</keyword>
<sequence length="306" mass="32785">MPSWQKHRDTARWRRNVLARHAGRPRGQSLVEVIVAMLVLAPLAVGIMLVGQYIHIQQTTQQAAREAAWAATVDPALLSQSLPNTSTEQDRLREHQFAQAQQVIKSNATVPSQYVDPMLTTFSGKTLLQTTDLTLSSYSQTSSPSIVDKAISGVGSIVGKFGLSNSLPPNKQGLVTAQVTANSQQVLDSTGNPVSFLGTTATERFPFSSKTVLLADSWDAGGGGETLGGNSTNTLRSVRGTIAPLVPSTWLGRFTGVINGAVNILEHIPMLNQLMGLTTPDSQFEMGRTAPDVVPSDKLVPYKNVP</sequence>
<feature type="transmembrane region" description="Helical" evidence="1">
    <location>
        <begin position="30"/>
        <end position="54"/>
    </location>
</feature>
<keyword evidence="1" id="KW-1133">Transmembrane helix</keyword>
<evidence type="ECO:0000313" key="3">
    <source>
        <dbReference type="EMBL" id="QRN54376.1"/>
    </source>
</evidence>
<gene>
    <name evidence="3" type="ORF">ISN74_03040</name>
</gene>
<protein>
    <submittedName>
        <fullName evidence="3">Pilus assembly protein</fullName>
    </submittedName>
</protein>
<keyword evidence="1" id="KW-0472">Membrane</keyword>
<dbReference type="Pfam" id="PF07811">
    <property type="entry name" value="TadE"/>
    <property type="match status" value="1"/>
</dbReference>
<dbReference type="EMBL" id="CP064030">
    <property type="protein sequence ID" value="QRN54376.1"/>
    <property type="molecule type" value="Genomic_DNA"/>
</dbReference>
<evidence type="ECO:0000313" key="4">
    <source>
        <dbReference type="Proteomes" id="UP000663181"/>
    </source>
</evidence>
<accession>A0ABX7GWK2</accession>
<dbReference type="RefSeq" id="WP_188797278.1">
    <property type="nucleotide sequence ID" value="NZ_BMIZ01000001.1"/>
</dbReference>
<feature type="domain" description="TadE-like" evidence="2">
    <location>
        <begin position="27"/>
        <end position="68"/>
    </location>
</feature>
<evidence type="ECO:0000256" key="1">
    <source>
        <dbReference type="SAM" id="Phobius"/>
    </source>
</evidence>
<keyword evidence="4" id="KW-1185">Reference proteome</keyword>